<protein>
    <submittedName>
        <fullName evidence="1">Uncharacterized protein</fullName>
    </submittedName>
</protein>
<dbReference type="EMBL" id="MU274904">
    <property type="protein sequence ID" value="KAI0092264.1"/>
    <property type="molecule type" value="Genomic_DNA"/>
</dbReference>
<reference evidence="1" key="1">
    <citation type="journal article" date="2021" name="Environ. Microbiol.">
        <title>Gene family expansions and transcriptome signatures uncover fungal adaptations to wood decay.</title>
        <authorList>
            <person name="Hage H."/>
            <person name="Miyauchi S."/>
            <person name="Viragh M."/>
            <person name="Drula E."/>
            <person name="Min B."/>
            <person name="Chaduli D."/>
            <person name="Navarro D."/>
            <person name="Favel A."/>
            <person name="Norest M."/>
            <person name="Lesage-Meessen L."/>
            <person name="Balint B."/>
            <person name="Merenyi Z."/>
            <person name="de Eugenio L."/>
            <person name="Morin E."/>
            <person name="Martinez A.T."/>
            <person name="Baldrian P."/>
            <person name="Stursova M."/>
            <person name="Martinez M.J."/>
            <person name="Novotny C."/>
            <person name="Magnuson J.K."/>
            <person name="Spatafora J.W."/>
            <person name="Maurice S."/>
            <person name="Pangilinan J."/>
            <person name="Andreopoulos W."/>
            <person name="LaButti K."/>
            <person name="Hundley H."/>
            <person name="Na H."/>
            <person name="Kuo A."/>
            <person name="Barry K."/>
            <person name="Lipzen A."/>
            <person name="Henrissat B."/>
            <person name="Riley R."/>
            <person name="Ahrendt S."/>
            <person name="Nagy L.G."/>
            <person name="Grigoriev I.V."/>
            <person name="Martin F."/>
            <person name="Rosso M.N."/>
        </authorList>
    </citation>
    <scope>NUCLEOTIDE SEQUENCE</scope>
    <source>
        <strain evidence="1">CBS 384.51</strain>
    </source>
</reference>
<gene>
    <name evidence="1" type="ORF">BDY19DRAFT_903968</name>
</gene>
<dbReference type="Proteomes" id="UP001055072">
    <property type="component" value="Unassembled WGS sequence"/>
</dbReference>
<comment type="caution">
    <text evidence="1">The sequence shown here is derived from an EMBL/GenBank/DDBJ whole genome shotgun (WGS) entry which is preliminary data.</text>
</comment>
<proteinExistence type="predicted"/>
<name>A0ACB8UDH2_9APHY</name>
<keyword evidence="2" id="KW-1185">Reference proteome</keyword>
<accession>A0ACB8UDH2</accession>
<evidence type="ECO:0000313" key="1">
    <source>
        <dbReference type="EMBL" id="KAI0092264.1"/>
    </source>
</evidence>
<organism evidence="1 2">
    <name type="scientific">Irpex rosettiformis</name>
    <dbReference type="NCBI Taxonomy" id="378272"/>
    <lineage>
        <taxon>Eukaryota</taxon>
        <taxon>Fungi</taxon>
        <taxon>Dikarya</taxon>
        <taxon>Basidiomycota</taxon>
        <taxon>Agaricomycotina</taxon>
        <taxon>Agaricomycetes</taxon>
        <taxon>Polyporales</taxon>
        <taxon>Irpicaceae</taxon>
        <taxon>Irpex</taxon>
    </lineage>
</organism>
<evidence type="ECO:0000313" key="2">
    <source>
        <dbReference type="Proteomes" id="UP001055072"/>
    </source>
</evidence>
<sequence length="210" mass="23822">MQPRVILQQQMCTKTCPATYIETPARRRVAQRISMRSRRGSLVPVVSARKVLFLAQLALYKREKQVVCGSRDCGERKGLAVVALDWNPWKCFMKAFFSGLFNAEKFTVRKSTRLGPPSRRLEIQIPPGTVGFGRSFGAAPALVSSPTFSNLRNKPMSYSKTTYLQMWLGESPRSPTWVANIQRWQKAPVFDINEEKQVQAISKQVLSRVL</sequence>